<dbReference type="Pfam" id="PF22588">
    <property type="entry name" value="dCache_1_like"/>
    <property type="match status" value="1"/>
</dbReference>
<dbReference type="InterPro" id="IPR000160">
    <property type="entry name" value="GGDEF_dom"/>
</dbReference>
<dbReference type="AlphaFoldDB" id="A0A336JQP0"/>
<accession>A0A336JQP0</accession>
<dbReference type="SUPFAM" id="SSF55785">
    <property type="entry name" value="PYP-like sensor domain (PAS domain)"/>
    <property type="match status" value="1"/>
</dbReference>
<evidence type="ECO:0000256" key="1">
    <source>
        <dbReference type="ARBA" id="ARBA00012528"/>
    </source>
</evidence>
<feature type="domain" description="GGDEF" evidence="6">
    <location>
        <begin position="492"/>
        <end position="626"/>
    </location>
</feature>
<evidence type="ECO:0000259" key="4">
    <source>
        <dbReference type="PROSITE" id="PS50112"/>
    </source>
</evidence>
<dbReference type="InterPro" id="IPR000700">
    <property type="entry name" value="PAS-assoc_C"/>
</dbReference>
<dbReference type="CDD" id="cd00130">
    <property type="entry name" value="PAS"/>
    <property type="match status" value="1"/>
</dbReference>
<dbReference type="GO" id="GO:0043709">
    <property type="term" value="P:cell adhesion involved in single-species biofilm formation"/>
    <property type="evidence" value="ECO:0007669"/>
    <property type="project" value="TreeGrafter"/>
</dbReference>
<keyword evidence="3" id="KW-0472">Membrane</keyword>
<dbReference type="Pfam" id="PF08447">
    <property type="entry name" value="PAS_3"/>
    <property type="match status" value="1"/>
</dbReference>
<evidence type="ECO:0000313" key="8">
    <source>
        <dbReference type="EMBL" id="SSW92057.1"/>
    </source>
</evidence>
<dbReference type="Gene3D" id="3.30.70.270">
    <property type="match status" value="1"/>
</dbReference>
<dbReference type="PROSITE" id="PS50112">
    <property type="entry name" value="PAS"/>
    <property type="match status" value="1"/>
</dbReference>
<dbReference type="InterPro" id="IPR035965">
    <property type="entry name" value="PAS-like_dom_sf"/>
</dbReference>
<dbReference type="CDD" id="cd12915">
    <property type="entry name" value="PDC2_DGC_like"/>
    <property type="match status" value="1"/>
</dbReference>
<evidence type="ECO:0000259" key="6">
    <source>
        <dbReference type="PROSITE" id="PS50887"/>
    </source>
</evidence>
<dbReference type="EMBL" id="QRDT01000016">
    <property type="protein sequence ID" value="RED30524.1"/>
    <property type="molecule type" value="Genomic_DNA"/>
</dbReference>
<dbReference type="PANTHER" id="PTHR45138">
    <property type="entry name" value="REGULATORY COMPONENTS OF SENSORY TRANSDUCTION SYSTEM"/>
    <property type="match status" value="1"/>
</dbReference>
<dbReference type="GO" id="GO:0005886">
    <property type="term" value="C:plasma membrane"/>
    <property type="evidence" value="ECO:0007669"/>
    <property type="project" value="TreeGrafter"/>
</dbReference>
<feature type="transmembrane region" description="Helical" evidence="3">
    <location>
        <begin position="20"/>
        <end position="43"/>
    </location>
</feature>
<dbReference type="PROSITE" id="PS50887">
    <property type="entry name" value="GGDEF"/>
    <property type="match status" value="1"/>
</dbReference>
<feature type="transmembrane region" description="Helical" evidence="3">
    <location>
        <begin position="298"/>
        <end position="319"/>
    </location>
</feature>
<dbReference type="EMBL" id="UFQQ01000016">
    <property type="protein sequence ID" value="SSW92057.1"/>
    <property type="molecule type" value="Genomic_DNA"/>
</dbReference>
<dbReference type="NCBIfam" id="TIGR00229">
    <property type="entry name" value="sensory_box"/>
    <property type="match status" value="1"/>
</dbReference>
<dbReference type="SMART" id="SM00086">
    <property type="entry name" value="PAC"/>
    <property type="match status" value="1"/>
</dbReference>
<evidence type="ECO:0000256" key="2">
    <source>
        <dbReference type="ARBA" id="ARBA00034247"/>
    </source>
</evidence>
<dbReference type="GO" id="GO:0052621">
    <property type="term" value="F:diguanylate cyclase activity"/>
    <property type="evidence" value="ECO:0007669"/>
    <property type="project" value="UniProtKB-EC"/>
</dbReference>
<reference evidence="8 9" key="1">
    <citation type="submission" date="2017-08" db="EMBL/GenBank/DDBJ databases">
        <authorList>
            <person name="de Groot N.N."/>
        </authorList>
    </citation>
    <scope>NUCLEOTIDE SEQUENCE [LARGE SCALE GENOMIC DNA]</scope>
    <source>
        <strain evidence="8 9">JA575</strain>
    </source>
</reference>
<evidence type="ECO:0000256" key="3">
    <source>
        <dbReference type="SAM" id="Phobius"/>
    </source>
</evidence>
<name>A0A336JQP0_9BRAD</name>
<proteinExistence type="predicted"/>
<feature type="domain" description="PAS" evidence="4">
    <location>
        <begin position="331"/>
        <end position="392"/>
    </location>
</feature>
<dbReference type="NCBIfam" id="TIGR00254">
    <property type="entry name" value="GGDEF"/>
    <property type="match status" value="1"/>
</dbReference>
<reference evidence="7 10" key="2">
    <citation type="submission" date="2018-07" db="EMBL/GenBank/DDBJ databases">
        <title>Genomic Encyclopedia of Archaeal and Bacterial Type Strains, Phase II (KMG-II): from individual species to whole genera.</title>
        <authorList>
            <person name="Goeker M."/>
        </authorList>
    </citation>
    <scope>NUCLEOTIDE SEQUENCE [LARGE SCALE GENOMIC DNA]</scope>
    <source>
        <strain evidence="7 10">JA575</strain>
    </source>
</reference>
<dbReference type="InterPro" id="IPR029787">
    <property type="entry name" value="Nucleotide_cyclase"/>
</dbReference>
<organism evidence="8 9">
    <name type="scientific">Rhodopseudomonas pentothenatexigens</name>
    <dbReference type="NCBI Taxonomy" id="999699"/>
    <lineage>
        <taxon>Bacteria</taxon>
        <taxon>Pseudomonadati</taxon>
        <taxon>Pseudomonadota</taxon>
        <taxon>Alphaproteobacteria</taxon>
        <taxon>Hyphomicrobiales</taxon>
        <taxon>Nitrobacteraceae</taxon>
        <taxon>Rhodopseudomonas</taxon>
    </lineage>
</organism>
<sequence length="649" mass="70718">MAVSMSPRLALFRSWIGRVSTATLVVALFVTALAACVLGLMLWKGYDSRRIALAQNETGTRNLAQSLAEHATHTFQGADIVLDDIVAYIRLRPELNAGFNERLRALADHLPQLSDVAIVDAAGDVTHASVTPVPPLNNADRDYFRYHRDNPDQKLLITGPIASRTSGQSIFAVSRRLETADSRFAGVVVATIASDYFSDFYKTIDLGPGGSISLLHSDGRLLIQWPSLQSGRDMSKSVLFQHELRQSPDGFYLTVSPFDGLTKYLAYRQISRYPLVVTVARTKDSVLSGWREAVRSDIAVAAAMLTCVVLLAAILAAQLRRRQEVQHLLRERDAHYRLIDANMGDVIVLTDPGGIMRFVSMSVETVLGLKPEQLIGRSWTEMVHADDVPALQAVAVRLRKSPAGLCAEFRMRRTEGDQVWLEANFAYTRSDRGPGDCVVGTLRDVTQRKLMEQEVKALNARLAELARTDGLTGLPNRRSLDGFISRTATSASTMAVLMIDVDDFKGFNDYFGHQGGDDALRQLGNLFSSRVTGMHGFAARYGGEEFTIVLPDADAAAAMSFAESLRTAVRALAVRNPASAHGCLTVSIGFACGTAPFDSALLLREADIALYDAKRRGRDRCVAAEPAAFVADAGPLQPEQEQPSTASAS</sequence>
<feature type="domain" description="PAC" evidence="5">
    <location>
        <begin position="405"/>
        <end position="457"/>
    </location>
</feature>
<dbReference type="InterPro" id="IPR043128">
    <property type="entry name" value="Rev_trsase/Diguanyl_cyclase"/>
</dbReference>
<dbReference type="InterPro" id="IPR050469">
    <property type="entry name" value="Diguanylate_Cyclase"/>
</dbReference>
<dbReference type="PANTHER" id="PTHR45138:SF9">
    <property type="entry name" value="DIGUANYLATE CYCLASE DGCM-RELATED"/>
    <property type="match status" value="1"/>
</dbReference>
<dbReference type="InterPro" id="IPR001610">
    <property type="entry name" value="PAC"/>
</dbReference>
<dbReference type="InterPro" id="IPR013655">
    <property type="entry name" value="PAS_fold_3"/>
</dbReference>
<dbReference type="Proteomes" id="UP000252631">
    <property type="component" value="Unassembled WGS sequence"/>
</dbReference>
<protein>
    <recommendedName>
        <fullName evidence="1">diguanylate cyclase</fullName>
        <ecNumber evidence="1">2.7.7.65</ecNumber>
    </recommendedName>
</protein>
<dbReference type="CDD" id="cd01949">
    <property type="entry name" value="GGDEF"/>
    <property type="match status" value="1"/>
</dbReference>
<dbReference type="Gene3D" id="3.30.450.20">
    <property type="entry name" value="PAS domain"/>
    <property type="match status" value="3"/>
</dbReference>
<dbReference type="PROSITE" id="PS50113">
    <property type="entry name" value="PAC"/>
    <property type="match status" value="1"/>
</dbReference>
<keyword evidence="3" id="KW-1133">Transmembrane helix</keyword>
<evidence type="ECO:0000313" key="9">
    <source>
        <dbReference type="Proteomes" id="UP000252631"/>
    </source>
</evidence>
<keyword evidence="3" id="KW-0812">Transmembrane</keyword>
<dbReference type="EC" id="2.7.7.65" evidence="1"/>
<comment type="catalytic activity">
    <reaction evidence="2">
        <text>2 GTP = 3',3'-c-di-GMP + 2 diphosphate</text>
        <dbReference type="Rhea" id="RHEA:24898"/>
        <dbReference type="ChEBI" id="CHEBI:33019"/>
        <dbReference type="ChEBI" id="CHEBI:37565"/>
        <dbReference type="ChEBI" id="CHEBI:58805"/>
        <dbReference type="EC" id="2.7.7.65"/>
    </reaction>
</comment>
<dbReference type="InterPro" id="IPR054327">
    <property type="entry name" value="His-kinase-like_sensor"/>
</dbReference>
<evidence type="ECO:0000313" key="7">
    <source>
        <dbReference type="EMBL" id="RED30524.1"/>
    </source>
</evidence>
<dbReference type="GO" id="GO:1902201">
    <property type="term" value="P:negative regulation of bacterial-type flagellum-dependent cell motility"/>
    <property type="evidence" value="ECO:0007669"/>
    <property type="project" value="TreeGrafter"/>
</dbReference>
<dbReference type="FunFam" id="3.30.70.270:FF:000001">
    <property type="entry name" value="Diguanylate cyclase domain protein"/>
    <property type="match status" value="1"/>
</dbReference>
<dbReference type="InterPro" id="IPR000014">
    <property type="entry name" value="PAS"/>
</dbReference>
<dbReference type="CDD" id="cd12914">
    <property type="entry name" value="PDC1_DGC_like"/>
    <property type="match status" value="1"/>
</dbReference>
<dbReference type="Pfam" id="PF00990">
    <property type="entry name" value="GGDEF"/>
    <property type="match status" value="1"/>
</dbReference>
<dbReference type="SMART" id="SM00267">
    <property type="entry name" value="GGDEF"/>
    <property type="match status" value="1"/>
</dbReference>
<dbReference type="SUPFAM" id="SSF55073">
    <property type="entry name" value="Nucleotide cyclase"/>
    <property type="match status" value="1"/>
</dbReference>
<dbReference type="Proteomes" id="UP000256343">
    <property type="component" value="Unassembled WGS sequence"/>
</dbReference>
<keyword evidence="10" id="KW-1185">Reference proteome</keyword>
<gene>
    <name evidence="7" type="ORF">BJ125_11632</name>
    <name evidence="8" type="ORF">SAMN05892882_11632</name>
</gene>
<evidence type="ECO:0000313" key="10">
    <source>
        <dbReference type="Proteomes" id="UP000256343"/>
    </source>
</evidence>
<evidence type="ECO:0000259" key="5">
    <source>
        <dbReference type="PROSITE" id="PS50113"/>
    </source>
</evidence>
<dbReference type="SMART" id="SM00091">
    <property type="entry name" value="PAS"/>
    <property type="match status" value="1"/>
</dbReference>